<organism evidence="1 2">
    <name type="scientific">Candidatus Enterovibrio escicola</name>
    <dbReference type="NCBI Taxonomy" id="1927127"/>
    <lineage>
        <taxon>Bacteria</taxon>
        <taxon>Pseudomonadati</taxon>
        <taxon>Pseudomonadota</taxon>
        <taxon>Gammaproteobacteria</taxon>
        <taxon>Vibrionales</taxon>
        <taxon>Vibrionaceae</taxon>
        <taxon>Enterovibrio</taxon>
    </lineage>
</organism>
<sequence length="38" mass="4432">MNNLDAVFVNFYQTFLSAWKKHLIFPVSNKKQAFSPLS</sequence>
<accession>A0A2A5T0P7</accession>
<reference evidence="2" key="1">
    <citation type="submission" date="2017-04" db="EMBL/GenBank/DDBJ databases">
        <title>Genome evolution of the luminous symbionts of deep sea anglerfish.</title>
        <authorList>
            <person name="Hendry T.A."/>
        </authorList>
    </citation>
    <scope>NUCLEOTIDE SEQUENCE [LARGE SCALE GENOMIC DNA]</scope>
</reference>
<gene>
    <name evidence="1" type="ORF">BTN49_2747</name>
</gene>
<comment type="caution">
    <text evidence="1">The sequence shown here is derived from an EMBL/GenBank/DDBJ whole genome shotgun (WGS) entry which is preliminary data.</text>
</comment>
<dbReference type="AlphaFoldDB" id="A0A2A5T0P7"/>
<keyword evidence="2" id="KW-1185">Reference proteome</keyword>
<proteinExistence type="predicted"/>
<evidence type="ECO:0008006" key="3">
    <source>
        <dbReference type="Google" id="ProtNLM"/>
    </source>
</evidence>
<name>A0A2A5T0P7_9GAMM</name>
<evidence type="ECO:0000313" key="1">
    <source>
        <dbReference type="EMBL" id="PCS21735.1"/>
    </source>
</evidence>
<dbReference type="Proteomes" id="UP000219020">
    <property type="component" value="Unassembled WGS sequence"/>
</dbReference>
<dbReference type="EMBL" id="NBYY01000031">
    <property type="protein sequence ID" value="PCS21735.1"/>
    <property type="molecule type" value="Genomic_DNA"/>
</dbReference>
<protein>
    <recommendedName>
        <fullName evidence="3">Mobile element protein</fullName>
    </recommendedName>
</protein>
<evidence type="ECO:0000313" key="2">
    <source>
        <dbReference type="Proteomes" id="UP000219020"/>
    </source>
</evidence>